<evidence type="ECO:0000313" key="8">
    <source>
        <dbReference type="EMBL" id="CRH04838.1"/>
    </source>
</evidence>
<keyword evidence="4 8" id="KW-0808">Transferase</keyword>
<dbReference type="InterPro" id="IPR003661">
    <property type="entry name" value="HisK_dim/P_dom"/>
</dbReference>
<dbReference type="SUPFAM" id="SSF55874">
    <property type="entry name" value="ATPase domain of HSP90 chaperone/DNA topoisomerase II/histidine kinase"/>
    <property type="match status" value="1"/>
</dbReference>
<dbReference type="EC" id="2.7.13.3" evidence="2"/>
<dbReference type="EMBL" id="LO017727">
    <property type="protein sequence ID" value="CRH04838.1"/>
    <property type="molecule type" value="Genomic_DNA"/>
</dbReference>
<keyword evidence="3" id="KW-0597">Phosphoprotein</keyword>
<dbReference type="GO" id="GO:0000155">
    <property type="term" value="F:phosphorelay sensor kinase activity"/>
    <property type="evidence" value="ECO:0007669"/>
    <property type="project" value="InterPro"/>
</dbReference>
<protein>
    <recommendedName>
        <fullName evidence="2">histidine kinase</fullName>
        <ecNumber evidence="2">2.7.13.3</ecNumber>
    </recommendedName>
</protein>
<dbReference type="PANTHER" id="PTHR43711">
    <property type="entry name" value="TWO-COMPONENT HISTIDINE KINASE"/>
    <property type="match status" value="1"/>
</dbReference>
<dbReference type="PROSITE" id="PS50109">
    <property type="entry name" value="HIS_KIN"/>
    <property type="match status" value="1"/>
</dbReference>
<dbReference type="InterPro" id="IPR004358">
    <property type="entry name" value="Sig_transdc_His_kin-like_C"/>
</dbReference>
<dbReference type="InterPro" id="IPR036890">
    <property type="entry name" value="HATPase_C_sf"/>
</dbReference>
<dbReference type="SMART" id="SM00387">
    <property type="entry name" value="HATPase_c"/>
    <property type="match status" value="1"/>
</dbReference>
<keyword evidence="5 8" id="KW-0418">Kinase</keyword>
<keyword evidence="6" id="KW-0902">Two-component regulatory system</keyword>
<dbReference type="SMART" id="SM00388">
    <property type="entry name" value="HisKA"/>
    <property type="match status" value="1"/>
</dbReference>
<evidence type="ECO:0000256" key="3">
    <source>
        <dbReference type="ARBA" id="ARBA00022553"/>
    </source>
</evidence>
<dbReference type="Pfam" id="PF02518">
    <property type="entry name" value="HATPase_c"/>
    <property type="match status" value="1"/>
</dbReference>
<dbReference type="InterPro" id="IPR003594">
    <property type="entry name" value="HATPase_dom"/>
</dbReference>
<dbReference type="PANTHER" id="PTHR43711:SF26">
    <property type="entry name" value="SENSOR HISTIDINE KINASE RCSC"/>
    <property type="match status" value="1"/>
</dbReference>
<evidence type="ECO:0000256" key="6">
    <source>
        <dbReference type="ARBA" id="ARBA00023012"/>
    </source>
</evidence>
<organism evidence="8">
    <name type="scientific">Magnetococcus massalia (strain MO-1)</name>
    <dbReference type="NCBI Taxonomy" id="451514"/>
    <lineage>
        <taxon>Bacteria</taxon>
        <taxon>Pseudomonadati</taxon>
        <taxon>Pseudomonadota</taxon>
        <taxon>Magnetococcia</taxon>
        <taxon>Magnetococcales</taxon>
        <taxon>Magnetococcaceae</taxon>
        <taxon>Magnetococcus</taxon>
    </lineage>
</organism>
<dbReference type="AlphaFoldDB" id="A0A1S7LE70"/>
<name>A0A1S7LE70_MAGMO</name>
<accession>A0A1S7LE70</accession>
<dbReference type="Gene3D" id="1.10.287.130">
    <property type="match status" value="1"/>
</dbReference>
<reference evidence="8" key="1">
    <citation type="submission" date="2015-04" db="EMBL/GenBank/DDBJ databases">
        <authorList>
            <person name="Syromyatnikov M.Y."/>
            <person name="Popov V.N."/>
        </authorList>
    </citation>
    <scope>NUCLEOTIDE SEQUENCE</scope>
    <source>
        <strain evidence="8">MO-1</strain>
    </source>
</reference>
<sequence length="297" mass="33103">MLTDDELIAELKERFDANKKALFDLHTVTRKLEEVNTKLASSEEVKSHFISHMKNEFNNPLSAILGISQQLASGEIEDVELLHSMGKIIYHESFSLDFQLRNIFAAAELESGDTALQMVVVDICAILKDLIDSFQHQIGEKELTLILPDSMQCGEEQPFKMDAEKFKLIASNMISNAIEFNKPGGEINLNIELSDEKLYFSIENNGPQIDPDMLAKVYDRFSQLDSGSTKAHVGHGLGLSICKALVEIMDGEIEVANCEEEGVRTAIKLPLLAIDPDGETFSLEGNDFLFDDQIEAF</sequence>
<feature type="domain" description="Histidine kinase" evidence="7">
    <location>
        <begin position="52"/>
        <end position="273"/>
    </location>
</feature>
<evidence type="ECO:0000256" key="5">
    <source>
        <dbReference type="ARBA" id="ARBA00022777"/>
    </source>
</evidence>
<evidence type="ECO:0000256" key="4">
    <source>
        <dbReference type="ARBA" id="ARBA00022679"/>
    </source>
</evidence>
<gene>
    <name evidence="8" type="ORF">MAGMO_0634</name>
</gene>
<evidence type="ECO:0000259" key="7">
    <source>
        <dbReference type="PROSITE" id="PS50109"/>
    </source>
</evidence>
<dbReference type="SUPFAM" id="SSF47384">
    <property type="entry name" value="Homodimeric domain of signal transducing histidine kinase"/>
    <property type="match status" value="1"/>
</dbReference>
<evidence type="ECO:0000256" key="1">
    <source>
        <dbReference type="ARBA" id="ARBA00000085"/>
    </source>
</evidence>
<comment type="catalytic activity">
    <reaction evidence="1">
        <text>ATP + protein L-histidine = ADP + protein N-phospho-L-histidine.</text>
        <dbReference type="EC" id="2.7.13.3"/>
    </reaction>
</comment>
<dbReference type="InterPro" id="IPR050736">
    <property type="entry name" value="Sensor_HK_Regulatory"/>
</dbReference>
<dbReference type="InterPro" id="IPR036097">
    <property type="entry name" value="HisK_dim/P_sf"/>
</dbReference>
<dbReference type="InterPro" id="IPR005467">
    <property type="entry name" value="His_kinase_dom"/>
</dbReference>
<dbReference type="Gene3D" id="3.30.565.10">
    <property type="entry name" value="Histidine kinase-like ATPase, C-terminal domain"/>
    <property type="match status" value="1"/>
</dbReference>
<dbReference type="PRINTS" id="PR00344">
    <property type="entry name" value="BCTRLSENSOR"/>
</dbReference>
<proteinExistence type="predicted"/>
<evidence type="ECO:0000256" key="2">
    <source>
        <dbReference type="ARBA" id="ARBA00012438"/>
    </source>
</evidence>